<organism evidence="1 2">
    <name type="scientific">Nocardioides bizhenqiangii</name>
    <dbReference type="NCBI Taxonomy" id="3095076"/>
    <lineage>
        <taxon>Bacteria</taxon>
        <taxon>Bacillati</taxon>
        <taxon>Actinomycetota</taxon>
        <taxon>Actinomycetes</taxon>
        <taxon>Propionibacteriales</taxon>
        <taxon>Nocardioidaceae</taxon>
        <taxon>Nocardioides</taxon>
    </lineage>
</organism>
<name>A0ABZ0ZM06_9ACTN</name>
<dbReference type="RefSeq" id="WP_322936786.1">
    <property type="nucleotide sequence ID" value="NZ_CP141059.1"/>
</dbReference>
<sequence>MTAPQPVFTGADHLCVVTRDLDAAIRTWSDHYGVGPWQVYAYDESTMEATYCDVTGALPMLAALCSLSDTFRLEVIQPLTQAGPYHDSLAAHGDADHLHHVRLAAVDTAVARAALARQGREVVYDAAFAGADASGPRLHARYYDTVPDLGFLLELSERPASFAMPDPVRVYPPVSPAR</sequence>
<keyword evidence="2" id="KW-1185">Reference proteome</keyword>
<dbReference type="InterPro" id="IPR029068">
    <property type="entry name" value="Glyas_Bleomycin-R_OHBP_Dase"/>
</dbReference>
<evidence type="ECO:0000313" key="2">
    <source>
        <dbReference type="Proteomes" id="UP001327225"/>
    </source>
</evidence>
<reference evidence="2" key="1">
    <citation type="submission" date="2023-12" db="EMBL/GenBank/DDBJ databases">
        <title>Novel species in genus Nocardioides.</title>
        <authorList>
            <person name="Zhou H."/>
        </authorList>
    </citation>
    <scope>NUCLEOTIDE SEQUENCE [LARGE SCALE GENOMIC DNA]</scope>
    <source>
        <strain evidence="2">HM61</strain>
    </source>
</reference>
<protein>
    <submittedName>
        <fullName evidence="1">VOC family protein</fullName>
    </submittedName>
</protein>
<accession>A0ABZ0ZM06</accession>
<dbReference type="Gene3D" id="3.10.180.10">
    <property type="entry name" value="2,3-Dihydroxybiphenyl 1,2-Dioxygenase, domain 1"/>
    <property type="match status" value="1"/>
</dbReference>
<gene>
    <name evidence="1" type="ORF">SHK19_15570</name>
</gene>
<proteinExistence type="predicted"/>
<dbReference type="Proteomes" id="UP001327225">
    <property type="component" value="Chromosome"/>
</dbReference>
<dbReference type="EMBL" id="CP141059">
    <property type="protein sequence ID" value="WQQ25376.1"/>
    <property type="molecule type" value="Genomic_DNA"/>
</dbReference>
<dbReference type="Pfam" id="PF13669">
    <property type="entry name" value="Glyoxalase_4"/>
    <property type="match status" value="1"/>
</dbReference>
<dbReference type="SUPFAM" id="SSF54593">
    <property type="entry name" value="Glyoxalase/Bleomycin resistance protein/Dihydroxybiphenyl dioxygenase"/>
    <property type="match status" value="1"/>
</dbReference>
<evidence type="ECO:0000313" key="1">
    <source>
        <dbReference type="EMBL" id="WQQ25376.1"/>
    </source>
</evidence>